<dbReference type="Pfam" id="PF13480">
    <property type="entry name" value="Acetyltransf_6"/>
    <property type="match status" value="1"/>
</dbReference>
<dbReference type="Proteomes" id="UP001611383">
    <property type="component" value="Chromosome"/>
</dbReference>
<name>A0ABY9WJA7_9BACT</name>
<reference evidence="2 3" key="1">
    <citation type="submission" date="2019-08" db="EMBL/GenBank/DDBJ databases">
        <title>Archangium and Cystobacter genomes.</title>
        <authorList>
            <person name="Chen I.-C.K."/>
            <person name="Wielgoss S."/>
        </authorList>
    </citation>
    <scope>NUCLEOTIDE SEQUENCE [LARGE SCALE GENOMIC DNA]</scope>
    <source>
        <strain evidence="2 3">Cbm 6</strain>
    </source>
</reference>
<gene>
    <name evidence="2" type="ORF">F0U60_06640</name>
</gene>
<proteinExistence type="predicted"/>
<keyword evidence="3" id="KW-1185">Reference proteome</keyword>
<sequence>MALTTDFALPRHQTTRTLAPLEVEEVVSLRGLEQLQGEWRWLWARCPGATTFQRPEWLLSWVRHLGASFSAQPPWVVTLRSEGRLVGLAPLGIRVENGARVVRLLGEGVSDYLDVLMDPELAQHGVRTLFNWLGRNGERWDTCVFEQLREDSPLLHTPVPEGWGERSEVQEVCPQVLLPWTAPGGLAAELRQAYRRLEQLGLVRLEEADASNLEAMMDTLVRLRGAHWDASLQTFHREAARGLLAARALRLFVLHVKEQPVAVFYGFRDGTHLRYYLGGSAPEFQHFNVGSLLVAQALEEASHWGMEVFDFLRGAKPYKYAWGASDTRNHWRCVWHGPEQKV</sequence>
<evidence type="ECO:0000313" key="2">
    <source>
        <dbReference type="EMBL" id="WNG43808.1"/>
    </source>
</evidence>
<dbReference type="InterPro" id="IPR016181">
    <property type="entry name" value="Acyl_CoA_acyltransferase"/>
</dbReference>
<evidence type="ECO:0000313" key="3">
    <source>
        <dbReference type="Proteomes" id="UP001611383"/>
    </source>
</evidence>
<evidence type="ECO:0000259" key="1">
    <source>
        <dbReference type="Pfam" id="PF13480"/>
    </source>
</evidence>
<feature type="domain" description="BioF2-like acetyltransferase" evidence="1">
    <location>
        <begin position="188"/>
        <end position="319"/>
    </location>
</feature>
<dbReference type="SUPFAM" id="SSF55729">
    <property type="entry name" value="Acyl-CoA N-acyltransferases (Nat)"/>
    <property type="match status" value="1"/>
</dbReference>
<dbReference type="RefSeq" id="WP_395815538.1">
    <property type="nucleotide sequence ID" value="NZ_CP043494.1"/>
</dbReference>
<dbReference type="Gene3D" id="3.40.630.30">
    <property type="match status" value="1"/>
</dbReference>
<dbReference type="InterPro" id="IPR038740">
    <property type="entry name" value="BioF2-like_GNAT_dom"/>
</dbReference>
<dbReference type="EMBL" id="CP043494">
    <property type="protein sequence ID" value="WNG43808.1"/>
    <property type="molecule type" value="Genomic_DNA"/>
</dbReference>
<organism evidence="2 3">
    <name type="scientific">Archangium minus</name>
    <dbReference type="NCBI Taxonomy" id="83450"/>
    <lineage>
        <taxon>Bacteria</taxon>
        <taxon>Pseudomonadati</taxon>
        <taxon>Myxococcota</taxon>
        <taxon>Myxococcia</taxon>
        <taxon>Myxococcales</taxon>
        <taxon>Cystobacterineae</taxon>
        <taxon>Archangiaceae</taxon>
        <taxon>Archangium</taxon>
    </lineage>
</organism>
<protein>
    <submittedName>
        <fullName evidence="2">GNAT family N-acetyltransferase</fullName>
    </submittedName>
</protein>
<accession>A0ABY9WJA7</accession>